<evidence type="ECO:0000256" key="4">
    <source>
        <dbReference type="ARBA" id="ARBA00023239"/>
    </source>
</evidence>
<keyword evidence="5" id="KW-0119">Carbohydrate metabolism</keyword>
<dbReference type="GO" id="GO:0008675">
    <property type="term" value="F:2-dehydro-3-deoxy-phosphogluconate aldolase activity"/>
    <property type="evidence" value="ECO:0007669"/>
    <property type="project" value="UniProtKB-EC"/>
</dbReference>
<dbReference type="NCBIfam" id="TIGR01182">
    <property type="entry name" value="eda"/>
    <property type="match status" value="1"/>
</dbReference>
<reference evidence="6" key="1">
    <citation type="submission" date="2022-12" db="EMBL/GenBank/DDBJ databases">
        <authorList>
            <person name="Krivoruchko A.V."/>
            <person name="Elkin A."/>
        </authorList>
    </citation>
    <scope>NUCLEOTIDE SEQUENCE</scope>
    <source>
        <strain evidence="6">IEGM 1391</strain>
    </source>
</reference>
<gene>
    <name evidence="6" type="primary">eda</name>
    <name evidence="6" type="ORF">O4220_06430</name>
</gene>
<protein>
    <submittedName>
        <fullName evidence="6">Bifunctional 4-hydroxy-2-oxoglutarate aldolase/2-dehydro-3-deoxy-phosphogluconate aldolase</fullName>
        <ecNumber evidence="6">4.1.2.14</ecNumber>
        <ecNumber evidence="6">4.1.3.16</ecNumber>
    </submittedName>
</protein>
<dbReference type="CDD" id="cd00452">
    <property type="entry name" value="KDPG_aldolase"/>
    <property type="match status" value="1"/>
</dbReference>
<comment type="caution">
    <text evidence="6">The sequence shown here is derived from an EMBL/GenBank/DDBJ whole genome shotgun (WGS) entry which is preliminary data.</text>
</comment>
<dbReference type="NCBIfam" id="NF004325">
    <property type="entry name" value="PRK05718.1"/>
    <property type="match status" value="1"/>
</dbReference>
<dbReference type="Proteomes" id="UP001081071">
    <property type="component" value="Unassembled WGS sequence"/>
</dbReference>
<dbReference type="PANTHER" id="PTHR30246">
    <property type="entry name" value="2-KETO-3-DEOXY-6-PHOSPHOGLUCONATE ALDOLASE"/>
    <property type="match status" value="1"/>
</dbReference>
<evidence type="ECO:0000313" key="7">
    <source>
        <dbReference type="Proteomes" id="UP001081071"/>
    </source>
</evidence>
<evidence type="ECO:0000256" key="5">
    <source>
        <dbReference type="ARBA" id="ARBA00023277"/>
    </source>
</evidence>
<dbReference type="InterPro" id="IPR013785">
    <property type="entry name" value="Aldolase_TIM"/>
</dbReference>
<proteinExistence type="inferred from homology"/>
<dbReference type="Gene3D" id="3.20.20.70">
    <property type="entry name" value="Aldolase class I"/>
    <property type="match status" value="1"/>
</dbReference>
<comment type="similarity">
    <text evidence="2">Belongs to the KHG/KDPG aldolase family.</text>
</comment>
<dbReference type="InterPro" id="IPR031338">
    <property type="entry name" value="KDPG/KHG_AS_2"/>
</dbReference>
<comment type="pathway">
    <text evidence="1">Carbohydrate acid metabolism.</text>
</comment>
<dbReference type="Pfam" id="PF01081">
    <property type="entry name" value="Aldolase"/>
    <property type="match status" value="1"/>
</dbReference>
<evidence type="ECO:0000256" key="2">
    <source>
        <dbReference type="ARBA" id="ARBA00006906"/>
    </source>
</evidence>
<evidence type="ECO:0000256" key="3">
    <source>
        <dbReference type="ARBA" id="ARBA00011233"/>
    </source>
</evidence>
<evidence type="ECO:0000313" key="6">
    <source>
        <dbReference type="EMBL" id="MCZ4518149.1"/>
    </source>
</evidence>
<sequence>MTSEHEALLENLTARDVLRVSPVIPVVVIDRVEDAVPLARALYAGGIGIIEMTLRSEAALGAIAAIAANVPEVVIGAGTVLTREDALRSVDAGSRFLVSPGSPRGLLDAARALPVPLLAGVSTATEAMTVAEGGSTEMKFFPAESSGGASALGALAGPLPHLTFCPTGGITPQNAAEYLALPNVVCVGGSWLTPRSLVQAGDWSAIEDLARSAKALSSA</sequence>
<dbReference type="EC" id="4.1.3.16" evidence="6"/>
<name>A0ABT4MBQ4_9NOCA</name>
<dbReference type="EMBL" id="JAPWIJ010000002">
    <property type="protein sequence ID" value="MCZ4518149.1"/>
    <property type="molecule type" value="Genomic_DNA"/>
</dbReference>
<dbReference type="InterPro" id="IPR000887">
    <property type="entry name" value="Aldlse_KDPG_KHG"/>
</dbReference>
<comment type="subunit">
    <text evidence="3">Homotrimer.</text>
</comment>
<keyword evidence="7" id="KW-1185">Reference proteome</keyword>
<dbReference type="PROSITE" id="PS00160">
    <property type="entry name" value="ALDOLASE_KDPG_KHG_2"/>
    <property type="match status" value="1"/>
</dbReference>
<dbReference type="RefSeq" id="WP_269602850.1">
    <property type="nucleotide sequence ID" value="NZ_JAPWIJ010000002.1"/>
</dbReference>
<dbReference type="GO" id="GO:0008700">
    <property type="term" value="F:(R,S)-4-hydroxy-2-oxoglutarate aldolase activity"/>
    <property type="evidence" value="ECO:0007669"/>
    <property type="project" value="UniProtKB-EC"/>
</dbReference>
<accession>A0ABT4MBQ4</accession>
<organism evidence="6 7">
    <name type="scientific">Rhodococcus ruber</name>
    <dbReference type="NCBI Taxonomy" id="1830"/>
    <lineage>
        <taxon>Bacteria</taxon>
        <taxon>Bacillati</taxon>
        <taxon>Actinomycetota</taxon>
        <taxon>Actinomycetes</taxon>
        <taxon>Mycobacteriales</taxon>
        <taxon>Nocardiaceae</taxon>
        <taxon>Rhodococcus</taxon>
    </lineage>
</organism>
<keyword evidence="4 6" id="KW-0456">Lyase</keyword>
<dbReference type="EC" id="4.1.2.14" evidence="6"/>
<evidence type="ECO:0000256" key="1">
    <source>
        <dbReference type="ARBA" id="ARBA00004761"/>
    </source>
</evidence>
<dbReference type="PANTHER" id="PTHR30246:SF1">
    <property type="entry name" value="2-DEHYDRO-3-DEOXY-6-PHOSPHOGALACTONATE ALDOLASE-RELATED"/>
    <property type="match status" value="1"/>
</dbReference>
<dbReference type="SUPFAM" id="SSF51569">
    <property type="entry name" value="Aldolase"/>
    <property type="match status" value="1"/>
</dbReference>